<evidence type="ECO:0000256" key="1">
    <source>
        <dbReference type="ARBA" id="ARBA00023125"/>
    </source>
</evidence>
<keyword evidence="5" id="KW-1185">Reference proteome</keyword>
<reference evidence="5" key="1">
    <citation type="submission" date="2018-12" db="EMBL/GenBank/DDBJ databases">
        <title>Complete genome sequence of Paenibacillus sp. MBLB1234.</title>
        <authorList>
            <person name="Nam Y.-D."/>
            <person name="Kang J."/>
            <person name="Chung W.-H."/>
            <person name="Park Y.S."/>
        </authorList>
    </citation>
    <scope>NUCLEOTIDE SEQUENCE [LARGE SCALE GENOMIC DNA]</scope>
    <source>
        <strain evidence="5">MBLB1234</strain>
    </source>
</reference>
<protein>
    <submittedName>
        <fullName evidence="4">TetR/AcrR family transcriptional regulator</fullName>
    </submittedName>
</protein>
<evidence type="ECO:0000256" key="2">
    <source>
        <dbReference type="PROSITE-ProRule" id="PRU00335"/>
    </source>
</evidence>
<feature type="domain" description="HTH tetR-type" evidence="3">
    <location>
        <begin position="14"/>
        <end position="73"/>
    </location>
</feature>
<keyword evidence="1 2" id="KW-0238">DNA-binding</keyword>
<dbReference type="PRINTS" id="PR00455">
    <property type="entry name" value="HTHTETR"/>
</dbReference>
<dbReference type="SUPFAM" id="SSF46689">
    <property type="entry name" value="Homeodomain-like"/>
    <property type="match status" value="1"/>
</dbReference>
<dbReference type="PROSITE" id="PS50977">
    <property type="entry name" value="HTH_TETR_2"/>
    <property type="match status" value="1"/>
</dbReference>
<dbReference type="Pfam" id="PF00440">
    <property type="entry name" value="TetR_N"/>
    <property type="match status" value="1"/>
</dbReference>
<accession>A0A3Q9I806</accession>
<feature type="DNA-binding region" description="H-T-H motif" evidence="2">
    <location>
        <begin position="36"/>
        <end position="55"/>
    </location>
</feature>
<dbReference type="AlphaFoldDB" id="A0A3Q9I806"/>
<dbReference type="KEGG" id="plut:EI981_09450"/>
<dbReference type="OrthoDB" id="2720430at2"/>
<name>A0A3Q9I806_9BACL</name>
<gene>
    <name evidence="4" type="ORF">EI981_09450</name>
</gene>
<dbReference type="GO" id="GO:0003677">
    <property type="term" value="F:DNA binding"/>
    <property type="evidence" value="ECO:0007669"/>
    <property type="project" value="UniProtKB-UniRule"/>
</dbReference>
<dbReference type="EMBL" id="CP034346">
    <property type="protein sequence ID" value="AZS14657.1"/>
    <property type="molecule type" value="Genomic_DNA"/>
</dbReference>
<dbReference type="InterPro" id="IPR001647">
    <property type="entry name" value="HTH_TetR"/>
</dbReference>
<proteinExistence type="predicted"/>
<sequence>MTPRTKAQNEEIRNRRVAEIIHAAADVYLDKGMLLEIRDVARLAGLGYGTVYHYYKNKIDLMHDLLWQALERSAVTVDRLINESRTASGGRLPYTVEISGVMTVARTKEIEHKLWHALVTDLLKSWAEDHAAYLVFQLGNEDYRQLPEEQALPLIKAYQEHIVIPLSHLIEQGESRAALGMFDLDAENKTRMLLSAMTGCTMLPLRRGMLSTEAEGISSFLCAGLA</sequence>
<evidence type="ECO:0000313" key="4">
    <source>
        <dbReference type="EMBL" id="AZS14657.1"/>
    </source>
</evidence>
<dbReference type="Proteomes" id="UP000270678">
    <property type="component" value="Chromosome"/>
</dbReference>
<dbReference type="Gene3D" id="1.10.357.10">
    <property type="entry name" value="Tetracycline Repressor, domain 2"/>
    <property type="match status" value="1"/>
</dbReference>
<dbReference type="InterPro" id="IPR009057">
    <property type="entry name" value="Homeodomain-like_sf"/>
</dbReference>
<evidence type="ECO:0000313" key="5">
    <source>
        <dbReference type="Proteomes" id="UP000270678"/>
    </source>
</evidence>
<dbReference type="RefSeq" id="WP_126997518.1">
    <property type="nucleotide sequence ID" value="NZ_CP034346.1"/>
</dbReference>
<evidence type="ECO:0000259" key="3">
    <source>
        <dbReference type="PROSITE" id="PS50977"/>
    </source>
</evidence>
<organism evidence="4 5">
    <name type="scientific">Paenibacillus lutimineralis</name>
    <dbReference type="NCBI Taxonomy" id="2707005"/>
    <lineage>
        <taxon>Bacteria</taxon>
        <taxon>Bacillati</taxon>
        <taxon>Bacillota</taxon>
        <taxon>Bacilli</taxon>
        <taxon>Bacillales</taxon>
        <taxon>Paenibacillaceae</taxon>
        <taxon>Paenibacillus</taxon>
    </lineage>
</organism>